<dbReference type="GO" id="GO:0002224">
    <property type="term" value="P:toll-like receptor signaling pathway"/>
    <property type="evidence" value="ECO:0007669"/>
    <property type="project" value="TreeGrafter"/>
</dbReference>
<evidence type="ECO:0000313" key="8">
    <source>
        <dbReference type="Proteomes" id="UP000749559"/>
    </source>
</evidence>
<protein>
    <submittedName>
        <fullName evidence="7">Uncharacterized protein</fullName>
    </submittedName>
</protein>
<dbReference type="PROSITE" id="PS50104">
    <property type="entry name" value="TIR"/>
    <property type="match status" value="2"/>
</dbReference>
<evidence type="ECO:0000256" key="3">
    <source>
        <dbReference type="ARBA" id="ARBA00022729"/>
    </source>
</evidence>
<evidence type="ECO:0000256" key="4">
    <source>
        <dbReference type="ARBA" id="ARBA00022989"/>
    </source>
</evidence>
<dbReference type="InterPro" id="IPR035897">
    <property type="entry name" value="Toll_tir_struct_dom_sf"/>
</dbReference>
<comment type="caution">
    <text evidence="7">The sequence shown here is derived from an EMBL/GenBank/DDBJ whole genome shotgun (WGS) entry which is preliminary data.</text>
</comment>
<dbReference type="GO" id="GO:0005886">
    <property type="term" value="C:plasma membrane"/>
    <property type="evidence" value="ECO:0007669"/>
    <property type="project" value="TreeGrafter"/>
</dbReference>
<name>A0A8J1XHH4_OWEFU</name>
<accession>A0A8J1XHH4</accession>
<dbReference type="Proteomes" id="UP000749559">
    <property type="component" value="Unassembled WGS sequence"/>
</dbReference>
<keyword evidence="4" id="KW-1133">Transmembrane helix</keyword>
<dbReference type="SMART" id="SM00255">
    <property type="entry name" value="TIR"/>
    <property type="match status" value="1"/>
</dbReference>
<keyword evidence="2" id="KW-0812">Transmembrane</keyword>
<evidence type="ECO:0000256" key="5">
    <source>
        <dbReference type="ARBA" id="ARBA00023136"/>
    </source>
</evidence>
<organism evidence="7 8">
    <name type="scientific">Owenia fusiformis</name>
    <name type="common">Polychaete worm</name>
    <dbReference type="NCBI Taxonomy" id="6347"/>
    <lineage>
        <taxon>Eukaryota</taxon>
        <taxon>Metazoa</taxon>
        <taxon>Spiralia</taxon>
        <taxon>Lophotrochozoa</taxon>
        <taxon>Annelida</taxon>
        <taxon>Polychaeta</taxon>
        <taxon>Sedentaria</taxon>
        <taxon>Canalipalpata</taxon>
        <taxon>Sabellida</taxon>
        <taxon>Oweniida</taxon>
        <taxon>Oweniidae</taxon>
        <taxon>Owenia</taxon>
    </lineage>
</organism>
<dbReference type="InterPro" id="IPR000157">
    <property type="entry name" value="TIR_dom"/>
</dbReference>
<dbReference type="PANTHER" id="PTHR24365:SF17">
    <property type="entry name" value="TOLL-LIKE RECEPTOR 2"/>
    <property type="match status" value="1"/>
</dbReference>
<dbReference type="GO" id="GO:0038023">
    <property type="term" value="F:signaling receptor activity"/>
    <property type="evidence" value="ECO:0007669"/>
    <property type="project" value="TreeGrafter"/>
</dbReference>
<dbReference type="OrthoDB" id="10037120at2759"/>
<dbReference type="GO" id="GO:0043235">
    <property type="term" value="C:receptor complex"/>
    <property type="evidence" value="ECO:0007669"/>
    <property type="project" value="TreeGrafter"/>
</dbReference>
<feature type="compositionally biased region" description="Basic and acidic residues" evidence="6">
    <location>
        <begin position="825"/>
        <end position="836"/>
    </location>
</feature>
<dbReference type="Gene3D" id="3.40.50.10140">
    <property type="entry name" value="Toll/interleukin-1 receptor homology (TIR) domain"/>
    <property type="match status" value="3"/>
</dbReference>
<dbReference type="PANTHER" id="PTHR24365">
    <property type="entry name" value="TOLL-LIKE RECEPTOR"/>
    <property type="match status" value="1"/>
</dbReference>
<feature type="compositionally biased region" description="Polar residues" evidence="6">
    <location>
        <begin position="556"/>
        <end position="576"/>
    </location>
</feature>
<reference evidence="7" key="1">
    <citation type="submission" date="2022-03" db="EMBL/GenBank/DDBJ databases">
        <authorList>
            <person name="Martin C."/>
        </authorList>
    </citation>
    <scope>NUCLEOTIDE SEQUENCE</scope>
</reference>
<keyword evidence="5" id="KW-0472">Membrane</keyword>
<dbReference type="EMBL" id="CAIIXF020000011">
    <property type="protein sequence ID" value="CAH1799148.1"/>
    <property type="molecule type" value="Genomic_DNA"/>
</dbReference>
<keyword evidence="8" id="KW-1185">Reference proteome</keyword>
<dbReference type="GO" id="GO:0042497">
    <property type="term" value="F:triacyl lipopeptide binding"/>
    <property type="evidence" value="ECO:0007669"/>
    <property type="project" value="TreeGrafter"/>
</dbReference>
<dbReference type="Pfam" id="PF13676">
    <property type="entry name" value="TIR_2"/>
    <property type="match status" value="2"/>
</dbReference>
<evidence type="ECO:0000313" key="7">
    <source>
        <dbReference type="EMBL" id="CAH1799148.1"/>
    </source>
</evidence>
<dbReference type="SUPFAM" id="SSF52200">
    <property type="entry name" value="Toll/Interleukin receptor TIR domain"/>
    <property type="match status" value="3"/>
</dbReference>
<feature type="region of interest" description="Disordered" evidence="6">
    <location>
        <begin position="555"/>
        <end position="576"/>
    </location>
</feature>
<comment type="subcellular location">
    <subcellularLocation>
        <location evidence="1">Membrane</location>
    </subcellularLocation>
</comment>
<dbReference type="AlphaFoldDB" id="A0A8J1XHH4"/>
<gene>
    <name evidence="7" type="ORF">OFUS_LOCUS23195</name>
</gene>
<sequence>MGELRIHSTLNLETIHGKREIQLLFGDICKLPIKDKVDVIVISAFPGDYSPTPTSVIGALRHNFDLNVRDLAKNKAEDLRRHFHCWWSHPLPEALPYSRLLCFESTIRGRSHPAQLVGDIYRAMIPAFIDDEKTVITPLIATGDQNFSKIRMMKAMVDAAVNWIKSGLALKCLKIVLYTRRPDKLTSEEVSVVELFAKLKKNYETKNSVLAEPALKYDLYISYNELDKAKVKEIISLLKARNEKIKIFSKHQGIVEKAAYQTEMYQVMVTCARVMTVLSPVYLESEACIEQYNLALCCNRQTKRDLLAPYYIETISPMPTYMCLVQYIDCRLKDGVNTKMLRGIDTFIVDLEQVKQMQKEKKSNAAITNQSNCYDVFISYSHRNTEKATKVLNLIETVAPDAKIFFDRNELKTGGAWQQTLYEGIDNTSVVITLLSPDYIKSAVCQEEYNLALTKYLSEDYETELLPIVIEPLDEEALPRHFKEVKAIDATQQFDDVIKNICHPSVQNYLMSKVKDATVFCDTVKLPYMIDEILESHRLYQFKQKYTILENDQIEPVSSSQDQESTSQNCNIPEQTGNSSNADIVILQAQDKQACVDALVMLLQRESPTLKISQMDYGNDHDEVSLLASLDEAKMVVALLSHSFIVTERCVMAFNIALCRHRSEKSKVLYPIQVDPLPQWPTYFRMIPTFIACHDMLWEDLIVKFDRTLNYGENVLNIFPGLEECVARLPAVSLIDTMWLSLAIASHDILEELKAQSKESQKRNTIINNIVQVYQESDRETFEMMYPKKQFIVQLKVPVQIKEQTTETEPLGSGKVENNITTSDAPKDNAKDDIKETVMVQEPNKPNNGDIPQAADDDEGIKDVNDHEIGAYGDEAGNTDNIKTGNEKSERAKGRAKSSACNVL</sequence>
<evidence type="ECO:0000256" key="6">
    <source>
        <dbReference type="SAM" id="MobiDB-lite"/>
    </source>
</evidence>
<feature type="region of interest" description="Disordered" evidence="6">
    <location>
        <begin position="804"/>
        <end position="904"/>
    </location>
</feature>
<keyword evidence="3" id="KW-0732">Signal</keyword>
<evidence type="ECO:0000256" key="1">
    <source>
        <dbReference type="ARBA" id="ARBA00004370"/>
    </source>
</evidence>
<proteinExistence type="predicted"/>
<evidence type="ECO:0000256" key="2">
    <source>
        <dbReference type="ARBA" id="ARBA00022692"/>
    </source>
</evidence>